<comment type="caution">
    <text evidence="2">The sequence shown here is derived from an EMBL/GenBank/DDBJ whole genome shotgun (WGS) entry which is preliminary data.</text>
</comment>
<dbReference type="GO" id="GO:0005829">
    <property type="term" value="C:cytosol"/>
    <property type="evidence" value="ECO:0007669"/>
    <property type="project" value="TreeGrafter"/>
</dbReference>
<feature type="domain" description="DhaK" evidence="1">
    <location>
        <begin position="8"/>
        <end position="333"/>
    </location>
</feature>
<evidence type="ECO:0000259" key="1">
    <source>
        <dbReference type="PROSITE" id="PS51481"/>
    </source>
</evidence>
<organism evidence="2">
    <name type="scientific">marine sediment metagenome</name>
    <dbReference type="NCBI Taxonomy" id="412755"/>
    <lineage>
        <taxon>unclassified sequences</taxon>
        <taxon>metagenomes</taxon>
        <taxon>ecological metagenomes</taxon>
    </lineage>
</organism>
<dbReference type="Gene3D" id="3.30.1180.20">
    <property type="entry name" value="Dihydroxyacetone kinase, domain 2"/>
    <property type="match status" value="1"/>
</dbReference>
<dbReference type="PANTHER" id="PTHR28629">
    <property type="entry name" value="TRIOKINASE/FMN CYCLASE"/>
    <property type="match status" value="1"/>
</dbReference>
<dbReference type="EMBL" id="LAZR01011812">
    <property type="protein sequence ID" value="KKM58779.1"/>
    <property type="molecule type" value="Genomic_DNA"/>
</dbReference>
<protein>
    <recommendedName>
        <fullName evidence="1">DhaK domain-containing protein</fullName>
    </recommendedName>
</protein>
<dbReference type="InterPro" id="IPR004006">
    <property type="entry name" value="DhaK_dom"/>
</dbReference>
<dbReference type="GO" id="GO:0019563">
    <property type="term" value="P:glycerol catabolic process"/>
    <property type="evidence" value="ECO:0007669"/>
    <property type="project" value="TreeGrafter"/>
</dbReference>
<dbReference type="SUPFAM" id="SSF82549">
    <property type="entry name" value="DAK1/DegV-like"/>
    <property type="match status" value="1"/>
</dbReference>
<sequence>MLKKFINDPKDVVEEMLEGFLAAHQKQVRRLETSRVVVRKEAPIKNKVGLVTGGGSGHKPAFIGYVGKGLMDAVAVGDIFSSPSAQQIYDAIKAVDSGKGVLCVLGNYSGDVMNFDMAAEMARDEGIEVEQVIINDDVGSGPKEEMENRRGVAGEVVVWKAIGAKAEEGASLQETKEVAEEVNANTRSMGVAHSPCAVPSMLHGGEPNFTLGENEMEIGVGHHGEPGVQRVAIKSADETTEILLNKILEDLPFEQGSEVSVLISGLGSTSLLELYIVYRKVTKMLEERKIKIYISYIGEYFTSMEMGGYSITLTRLDDELKRLLNAPAHSPLFIQN</sequence>
<dbReference type="AlphaFoldDB" id="A0A0F9LRP8"/>
<gene>
    <name evidence="2" type="ORF">LCGC14_1548940</name>
</gene>
<dbReference type="Pfam" id="PF02733">
    <property type="entry name" value="Dak1"/>
    <property type="match status" value="1"/>
</dbReference>
<dbReference type="InterPro" id="IPR050861">
    <property type="entry name" value="Dihydroxyacetone_Kinase"/>
</dbReference>
<dbReference type="PROSITE" id="PS51481">
    <property type="entry name" value="DHAK"/>
    <property type="match status" value="1"/>
</dbReference>
<evidence type="ECO:0000313" key="2">
    <source>
        <dbReference type="EMBL" id="KKM58779.1"/>
    </source>
</evidence>
<reference evidence="2" key="1">
    <citation type="journal article" date="2015" name="Nature">
        <title>Complex archaea that bridge the gap between prokaryotes and eukaryotes.</title>
        <authorList>
            <person name="Spang A."/>
            <person name="Saw J.H."/>
            <person name="Jorgensen S.L."/>
            <person name="Zaremba-Niedzwiedzka K."/>
            <person name="Martijn J."/>
            <person name="Lind A.E."/>
            <person name="van Eijk R."/>
            <person name="Schleper C."/>
            <person name="Guy L."/>
            <person name="Ettema T.J."/>
        </authorList>
    </citation>
    <scope>NUCLEOTIDE SEQUENCE</scope>
</reference>
<dbReference type="GO" id="GO:0004371">
    <property type="term" value="F:glycerone kinase activity"/>
    <property type="evidence" value="ECO:0007669"/>
    <property type="project" value="InterPro"/>
</dbReference>
<dbReference type="Gene3D" id="3.40.50.10440">
    <property type="entry name" value="Dihydroxyacetone kinase, domain 1"/>
    <property type="match status" value="1"/>
</dbReference>
<proteinExistence type="predicted"/>
<dbReference type="PANTHER" id="PTHR28629:SF4">
    <property type="entry name" value="TRIOKINASE_FMN CYCLASE"/>
    <property type="match status" value="1"/>
</dbReference>
<accession>A0A0F9LRP8</accession>
<dbReference type="FunFam" id="3.40.50.10440:FF:000001">
    <property type="entry name" value="Dihydroxyacetone kinase, DhaK subunit"/>
    <property type="match status" value="1"/>
</dbReference>
<name>A0A0F9LRP8_9ZZZZ</name>